<accession>A0A3P8CVH7</accession>
<proteinExistence type="predicted"/>
<dbReference type="AlphaFoldDB" id="A0A183GN47"/>
<evidence type="ECO:0000313" key="2">
    <source>
        <dbReference type="Proteomes" id="UP000050761"/>
    </source>
</evidence>
<organism evidence="2 3">
    <name type="scientific">Heligmosomoides polygyrus</name>
    <name type="common">Parasitic roundworm</name>
    <dbReference type="NCBI Taxonomy" id="6339"/>
    <lineage>
        <taxon>Eukaryota</taxon>
        <taxon>Metazoa</taxon>
        <taxon>Ecdysozoa</taxon>
        <taxon>Nematoda</taxon>
        <taxon>Chromadorea</taxon>
        <taxon>Rhabditida</taxon>
        <taxon>Rhabditina</taxon>
        <taxon>Rhabditomorpha</taxon>
        <taxon>Strongyloidea</taxon>
        <taxon>Heligmosomidae</taxon>
        <taxon>Heligmosomoides</taxon>
    </lineage>
</organism>
<protein>
    <submittedName>
        <fullName evidence="3">Actin-related protein 10</fullName>
    </submittedName>
</protein>
<dbReference type="Proteomes" id="UP000050761">
    <property type="component" value="Unassembled WGS sequence"/>
</dbReference>
<reference evidence="1 2" key="1">
    <citation type="submission" date="2018-11" db="EMBL/GenBank/DDBJ databases">
        <authorList>
            <consortium name="Pathogen Informatics"/>
        </authorList>
    </citation>
    <scope>NUCLEOTIDE SEQUENCE [LARGE SCALE GENOMIC DNA]</scope>
</reference>
<dbReference type="InterPro" id="IPR043129">
    <property type="entry name" value="ATPase_NBD"/>
</dbReference>
<dbReference type="InterPro" id="IPR004000">
    <property type="entry name" value="Actin"/>
</dbReference>
<name>A0A183GN47_HELPZ</name>
<dbReference type="WBParaSite" id="HPBE_0002411701-mRNA-1">
    <property type="protein sequence ID" value="HPBE_0002411701-mRNA-1"/>
    <property type="gene ID" value="HPBE_0002411701"/>
</dbReference>
<dbReference type="SUPFAM" id="SSF53067">
    <property type="entry name" value="Actin-like ATPase domain"/>
    <property type="match status" value="1"/>
</dbReference>
<reference evidence="3" key="2">
    <citation type="submission" date="2019-09" db="UniProtKB">
        <authorList>
            <consortium name="WormBaseParasite"/>
        </authorList>
    </citation>
    <scope>IDENTIFICATION</scope>
</reference>
<evidence type="ECO:0000313" key="3">
    <source>
        <dbReference type="WBParaSite" id="HPBE_0002411701-mRNA-1"/>
    </source>
</evidence>
<dbReference type="Gene3D" id="3.30.420.40">
    <property type="match status" value="2"/>
</dbReference>
<dbReference type="OrthoDB" id="337660at2759"/>
<gene>
    <name evidence="1" type="ORF">HPBE_LOCUS24116</name>
</gene>
<accession>A0A183GN47</accession>
<sequence>RSQYFCFPGRSRLHPGFIYLAYVIFFKSGDGFPEIDVDLNNVVRANVFRVGYAGEFVPRAIIHSHLLDETIYEDADVDSEGPRASRMSLARAVKFFRNIFNSYLLTMPRERRVVIVESLLTPTQFRETVCEALLGVLNVPSVLFIPSHLCATFSFNTEYALVVDVAYREALAVPVGVTSIPLIKGLRDVDMVRNMFDRWTATVRLTSVMIVRNPLMGLLPAVAYRVLLPPSADTVLLSLTEASRQA</sequence>
<keyword evidence="2" id="KW-1185">Reference proteome</keyword>
<dbReference type="Pfam" id="PF00022">
    <property type="entry name" value="Actin"/>
    <property type="match status" value="1"/>
</dbReference>
<evidence type="ECO:0000313" key="1">
    <source>
        <dbReference type="EMBL" id="VDP42932.1"/>
    </source>
</evidence>
<dbReference type="EMBL" id="UZAH01035866">
    <property type="protein sequence ID" value="VDP42932.1"/>
    <property type="molecule type" value="Genomic_DNA"/>
</dbReference>